<accession>A0A314ZAB1</accession>
<dbReference type="Proteomes" id="UP000250321">
    <property type="component" value="Unassembled WGS sequence"/>
</dbReference>
<gene>
    <name evidence="2" type="ORF">Pyn_09107</name>
</gene>
<sequence>MEAKLLYFLASTPSSPTTLSSQNLQEQDTTISSQGSHLPVQEVSESLHPFTTALAVMVAALVVRKLTVIACRRNWHRTPQDCDFERGREGRTKLQREEGSDGDGGRFTKAQASTNLLLLRRSGTI</sequence>
<evidence type="ECO:0000256" key="1">
    <source>
        <dbReference type="SAM" id="MobiDB-lite"/>
    </source>
</evidence>
<feature type="compositionally biased region" description="Polar residues" evidence="1">
    <location>
        <begin position="22"/>
        <end position="36"/>
    </location>
</feature>
<evidence type="ECO:0000313" key="2">
    <source>
        <dbReference type="EMBL" id="PQQ14967.1"/>
    </source>
</evidence>
<feature type="compositionally biased region" description="Basic and acidic residues" evidence="1">
    <location>
        <begin position="84"/>
        <end position="106"/>
    </location>
</feature>
<keyword evidence="3" id="KW-1185">Reference proteome</keyword>
<comment type="caution">
    <text evidence="2">The sequence shown here is derived from an EMBL/GenBank/DDBJ whole genome shotgun (WGS) entry which is preliminary data.</text>
</comment>
<proteinExistence type="predicted"/>
<feature type="region of interest" description="Disordered" evidence="1">
    <location>
        <begin position="13"/>
        <end position="36"/>
    </location>
</feature>
<name>A0A314ZAB1_PRUYE</name>
<organism evidence="2 3">
    <name type="scientific">Prunus yedoensis var. nudiflora</name>
    <dbReference type="NCBI Taxonomy" id="2094558"/>
    <lineage>
        <taxon>Eukaryota</taxon>
        <taxon>Viridiplantae</taxon>
        <taxon>Streptophyta</taxon>
        <taxon>Embryophyta</taxon>
        <taxon>Tracheophyta</taxon>
        <taxon>Spermatophyta</taxon>
        <taxon>Magnoliopsida</taxon>
        <taxon>eudicotyledons</taxon>
        <taxon>Gunneridae</taxon>
        <taxon>Pentapetalae</taxon>
        <taxon>rosids</taxon>
        <taxon>fabids</taxon>
        <taxon>Rosales</taxon>
        <taxon>Rosaceae</taxon>
        <taxon>Amygdaloideae</taxon>
        <taxon>Amygdaleae</taxon>
        <taxon>Prunus</taxon>
    </lineage>
</organism>
<dbReference type="AlphaFoldDB" id="A0A314ZAB1"/>
<feature type="region of interest" description="Disordered" evidence="1">
    <location>
        <begin position="84"/>
        <end position="108"/>
    </location>
</feature>
<reference evidence="2 3" key="1">
    <citation type="submission" date="2018-02" db="EMBL/GenBank/DDBJ databases">
        <title>Draft genome of wild Prunus yedoensis var. nudiflora.</title>
        <authorList>
            <person name="Baek S."/>
            <person name="Kim J.-H."/>
            <person name="Choi K."/>
            <person name="Kim G.-B."/>
            <person name="Cho A."/>
            <person name="Jang H."/>
            <person name="Shin C.-H."/>
            <person name="Yu H.-J."/>
            <person name="Mun J.-H."/>
        </authorList>
    </citation>
    <scope>NUCLEOTIDE SEQUENCE [LARGE SCALE GENOMIC DNA]</scope>
    <source>
        <strain evidence="3">cv. Jeju island</strain>
        <tissue evidence="2">Leaf</tissue>
    </source>
</reference>
<evidence type="ECO:0000313" key="3">
    <source>
        <dbReference type="Proteomes" id="UP000250321"/>
    </source>
</evidence>
<dbReference type="EMBL" id="PJQY01000244">
    <property type="protein sequence ID" value="PQQ14967.1"/>
    <property type="molecule type" value="Genomic_DNA"/>
</dbReference>
<protein>
    <submittedName>
        <fullName evidence="2">Uncharacterized protein</fullName>
    </submittedName>
</protein>